<sequence length="198" mass="20277">MGQRWQIPVAVESRARMGVLAEFSRGDARGAHTLLNLALDGRIEMGIAIGGILHRGRTGNAGGIGHLVVRTGGRLCRCGQRGCLDAYVDDAALRRALLARAPSPEAAQDAVHLLAQATAAAALLVDPTAVVLGGNLPALGGGLVERLRSALGAILPPGTVPPVMCSTLGSRAPLLGGLELVLSKAGSPPSDSPLWIRQ</sequence>
<evidence type="ECO:0000313" key="2">
    <source>
        <dbReference type="EMBL" id="XCM84260.1"/>
    </source>
</evidence>
<dbReference type="SUPFAM" id="SSF53067">
    <property type="entry name" value="Actin-like ATPase domain"/>
    <property type="match status" value="1"/>
</dbReference>
<dbReference type="PANTHER" id="PTHR18964">
    <property type="entry name" value="ROK (REPRESSOR, ORF, KINASE) FAMILY"/>
    <property type="match status" value="1"/>
</dbReference>
<dbReference type="PANTHER" id="PTHR18964:SF149">
    <property type="entry name" value="BIFUNCTIONAL UDP-N-ACETYLGLUCOSAMINE 2-EPIMERASE_N-ACETYLMANNOSAMINE KINASE"/>
    <property type="match status" value="1"/>
</dbReference>
<dbReference type="RefSeq" id="WP_354645197.1">
    <property type="nucleotide sequence ID" value="NZ_CP159872.1"/>
</dbReference>
<reference evidence="2" key="1">
    <citation type="submission" date="2024-06" db="EMBL/GenBank/DDBJ databases">
        <title>The genome sequences of Kitasatospora sp. strain HUAS MG31.</title>
        <authorList>
            <person name="Mo P."/>
        </authorList>
    </citation>
    <scope>NUCLEOTIDE SEQUENCE</scope>
    <source>
        <strain evidence="2">HUAS MG31</strain>
    </source>
</reference>
<dbReference type="EMBL" id="CP159872">
    <property type="protein sequence ID" value="XCM84260.1"/>
    <property type="molecule type" value="Genomic_DNA"/>
</dbReference>
<dbReference type="AlphaFoldDB" id="A0AAU8KA41"/>
<name>A0AAU8KA41_9ACTN</name>
<dbReference type="Pfam" id="PF00480">
    <property type="entry name" value="ROK"/>
    <property type="match status" value="1"/>
</dbReference>
<dbReference type="KEGG" id="kcm:ABWK59_35405"/>
<dbReference type="Gene3D" id="3.30.420.40">
    <property type="match status" value="3"/>
</dbReference>
<gene>
    <name evidence="2" type="ORF">ABWK59_35405</name>
</gene>
<proteinExistence type="inferred from homology"/>
<evidence type="ECO:0000256" key="1">
    <source>
        <dbReference type="ARBA" id="ARBA00006479"/>
    </source>
</evidence>
<protein>
    <submittedName>
        <fullName evidence="2">ROK family protein</fullName>
    </submittedName>
</protein>
<dbReference type="InterPro" id="IPR043129">
    <property type="entry name" value="ATPase_NBD"/>
</dbReference>
<accession>A0AAU8KA41</accession>
<organism evidence="2">
    <name type="scientific">Kitasatospora camelliae</name>
    <dbReference type="NCBI Taxonomy" id="3156397"/>
    <lineage>
        <taxon>Bacteria</taxon>
        <taxon>Bacillati</taxon>
        <taxon>Actinomycetota</taxon>
        <taxon>Actinomycetes</taxon>
        <taxon>Kitasatosporales</taxon>
        <taxon>Streptomycetaceae</taxon>
        <taxon>Kitasatospora</taxon>
    </lineage>
</organism>
<comment type="similarity">
    <text evidence="1">Belongs to the ROK (NagC/XylR) family.</text>
</comment>
<dbReference type="InterPro" id="IPR000600">
    <property type="entry name" value="ROK"/>
</dbReference>